<dbReference type="PROSITE" id="PS51352">
    <property type="entry name" value="THIOREDOXIN_2"/>
    <property type="match status" value="1"/>
</dbReference>
<gene>
    <name evidence="13" type="ORF">GCM10023338_09470</name>
</gene>
<comment type="catalytic activity">
    <reaction evidence="11">
        <text>a hydroperoxide + [thioredoxin]-dithiol = an alcohol + [thioredoxin]-disulfide + H2O</text>
        <dbReference type="Rhea" id="RHEA:62620"/>
        <dbReference type="Rhea" id="RHEA-COMP:10698"/>
        <dbReference type="Rhea" id="RHEA-COMP:10700"/>
        <dbReference type="ChEBI" id="CHEBI:15377"/>
        <dbReference type="ChEBI" id="CHEBI:29950"/>
        <dbReference type="ChEBI" id="CHEBI:30879"/>
        <dbReference type="ChEBI" id="CHEBI:35924"/>
        <dbReference type="ChEBI" id="CHEBI:50058"/>
        <dbReference type="EC" id="1.11.1.24"/>
    </reaction>
</comment>
<name>A0ABP9MJX4_9GAMM</name>
<evidence type="ECO:0000256" key="11">
    <source>
        <dbReference type="ARBA" id="ARBA00049091"/>
    </source>
</evidence>
<dbReference type="CDD" id="cd02970">
    <property type="entry name" value="PRX_like2"/>
    <property type="match status" value="1"/>
</dbReference>
<feature type="domain" description="Thioredoxin" evidence="12">
    <location>
        <begin position="43"/>
        <end position="211"/>
    </location>
</feature>
<keyword evidence="5" id="KW-0560">Oxidoreductase</keyword>
<dbReference type="PANTHER" id="PTHR42801:SF7">
    <property type="entry name" value="SLL1159 PROTEIN"/>
    <property type="match status" value="1"/>
</dbReference>
<reference evidence="14" key="1">
    <citation type="journal article" date="2019" name="Int. J. Syst. Evol. Microbiol.">
        <title>The Global Catalogue of Microorganisms (GCM) 10K type strain sequencing project: providing services to taxonomists for standard genome sequencing and annotation.</title>
        <authorList>
            <consortium name="The Broad Institute Genomics Platform"/>
            <consortium name="The Broad Institute Genome Sequencing Center for Infectious Disease"/>
            <person name="Wu L."/>
            <person name="Ma J."/>
        </authorList>
    </citation>
    <scope>NUCLEOTIDE SEQUENCE [LARGE SCALE GENOMIC DNA]</scope>
    <source>
        <strain evidence="14">JCM 18424</strain>
    </source>
</reference>
<evidence type="ECO:0000256" key="3">
    <source>
        <dbReference type="ARBA" id="ARBA00022559"/>
    </source>
</evidence>
<dbReference type="SUPFAM" id="SSF52833">
    <property type="entry name" value="Thioredoxin-like"/>
    <property type="match status" value="1"/>
</dbReference>
<dbReference type="EMBL" id="BAABKE010000003">
    <property type="protein sequence ID" value="GAA5097775.1"/>
    <property type="molecule type" value="Genomic_DNA"/>
</dbReference>
<keyword evidence="3" id="KW-0575">Peroxidase</keyword>
<comment type="similarity">
    <text evidence="9">Belongs to the peroxiredoxin family. BCP/PrxQ subfamily.</text>
</comment>
<evidence type="ECO:0000256" key="7">
    <source>
        <dbReference type="ARBA" id="ARBA00023284"/>
    </source>
</evidence>
<evidence type="ECO:0000259" key="12">
    <source>
        <dbReference type="PROSITE" id="PS51352"/>
    </source>
</evidence>
<dbReference type="RefSeq" id="WP_077925244.1">
    <property type="nucleotide sequence ID" value="NZ_BAABKE010000003.1"/>
</dbReference>
<keyword evidence="6" id="KW-1015">Disulfide bond</keyword>
<evidence type="ECO:0000256" key="4">
    <source>
        <dbReference type="ARBA" id="ARBA00022862"/>
    </source>
</evidence>
<evidence type="ECO:0000313" key="14">
    <source>
        <dbReference type="Proteomes" id="UP001500631"/>
    </source>
</evidence>
<dbReference type="InterPro" id="IPR036249">
    <property type="entry name" value="Thioredoxin-like_sf"/>
</dbReference>
<evidence type="ECO:0000256" key="10">
    <source>
        <dbReference type="ARBA" id="ARBA00042639"/>
    </source>
</evidence>
<evidence type="ECO:0000256" key="1">
    <source>
        <dbReference type="ARBA" id="ARBA00003330"/>
    </source>
</evidence>
<dbReference type="InterPro" id="IPR050924">
    <property type="entry name" value="Peroxiredoxin_BCP/PrxQ"/>
</dbReference>
<proteinExistence type="inferred from homology"/>
<dbReference type="Pfam" id="PF00578">
    <property type="entry name" value="AhpC-TSA"/>
    <property type="match status" value="1"/>
</dbReference>
<accession>A0ABP9MJX4</accession>
<dbReference type="InterPro" id="IPR013766">
    <property type="entry name" value="Thioredoxin_domain"/>
</dbReference>
<evidence type="ECO:0000313" key="13">
    <source>
        <dbReference type="EMBL" id="GAA5097775.1"/>
    </source>
</evidence>
<evidence type="ECO:0000256" key="9">
    <source>
        <dbReference type="ARBA" id="ARBA00038489"/>
    </source>
</evidence>
<keyword evidence="14" id="KW-1185">Reference proteome</keyword>
<comment type="caution">
    <text evidence="13">The sequence shown here is derived from an EMBL/GenBank/DDBJ whole genome shotgun (WGS) entry which is preliminary data.</text>
</comment>
<comment type="function">
    <text evidence="1">Thiol-specific peroxidase that catalyzes the reduction of hydrogen peroxide and organic hydroperoxides to water and alcohols, respectively. Plays a role in cell protection against oxidative stress by detoxifying peroxides and as sensor of hydrogen peroxide-mediated signaling events.</text>
</comment>
<evidence type="ECO:0000256" key="5">
    <source>
        <dbReference type="ARBA" id="ARBA00023002"/>
    </source>
</evidence>
<dbReference type="Gene3D" id="3.40.30.10">
    <property type="entry name" value="Glutaredoxin"/>
    <property type="match status" value="1"/>
</dbReference>
<organism evidence="13 14">
    <name type="scientific">Wohlfahrtiimonas larvae</name>
    <dbReference type="NCBI Taxonomy" id="1157986"/>
    <lineage>
        <taxon>Bacteria</taxon>
        <taxon>Pseudomonadati</taxon>
        <taxon>Pseudomonadota</taxon>
        <taxon>Gammaproteobacteria</taxon>
        <taxon>Cardiobacteriales</taxon>
        <taxon>Ignatzschineriaceae</taxon>
        <taxon>Wohlfahrtiimonas</taxon>
    </lineage>
</organism>
<evidence type="ECO:0000256" key="6">
    <source>
        <dbReference type="ARBA" id="ARBA00023157"/>
    </source>
</evidence>
<sequence length="211" mass="24020">MALQEALEKIQDEMAEEFSGEVLDAFGKDLNALIEKKIDQKALKIGDQAPEIIVLDTDGQTINLYDLLKHGAVIINFFRGNWCPFCMAELADYHQVIHQLNLSKQQFLFISPQMEEYSAQLKVEKKIDLTLIADQYNQIARQFGLVFTLDENIRDLYKKMGADLTIINGDDSFELPIPATYVVAPSGKITYAFVETNYMMRAEPRDIVSML</sequence>
<keyword evidence="4" id="KW-0049">Antioxidant</keyword>
<evidence type="ECO:0000256" key="8">
    <source>
        <dbReference type="ARBA" id="ARBA00032824"/>
    </source>
</evidence>
<protein>
    <recommendedName>
        <fullName evidence="2">thioredoxin-dependent peroxiredoxin</fullName>
        <ecNumber evidence="2">1.11.1.24</ecNumber>
    </recommendedName>
    <alternativeName>
        <fullName evidence="8">Thioredoxin peroxidase</fullName>
    </alternativeName>
    <alternativeName>
        <fullName evidence="10">Thioredoxin-dependent peroxiredoxin Bcp</fullName>
    </alternativeName>
</protein>
<dbReference type="Proteomes" id="UP001500631">
    <property type="component" value="Unassembled WGS sequence"/>
</dbReference>
<keyword evidence="7" id="KW-0676">Redox-active center</keyword>
<dbReference type="PANTHER" id="PTHR42801">
    <property type="entry name" value="THIOREDOXIN-DEPENDENT PEROXIDE REDUCTASE"/>
    <property type="match status" value="1"/>
</dbReference>
<dbReference type="EC" id="1.11.1.24" evidence="2"/>
<evidence type="ECO:0000256" key="2">
    <source>
        <dbReference type="ARBA" id="ARBA00013017"/>
    </source>
</evidence>
<dbReference type="InterPro" id="IPR000866">
    <property type="entry name" value="AhpC/TSA"/>
</dbReference>